<keyword evidence="8" id="KW-0653">Protein transport</keyword>
<dbReference type="InterPro" id="IPR035999">
    <property type="entry name" value="Sec7_dom_sf"/>
</dbReference>
<feature type="compositionally biased region" description="Polar residues" evidence="11">
    <location>
        <begin position="592"/>
        <end position="614"/>
    </location>
</feature>
<dbReference type="Gene3D" id="1.10.1000.11">
    <property type="entry name" value="Arf Nucleotide-binding Site Opener,domain 2"/>
    <property type="match status" value="1"/>
</dbReference>
<keyword evidence="4" id="KW-0813">Transport</keyword>
<dbReference type="InterPro" id="IPR046455">
    <property type="entry name" value="Sec7/BIG1-like_C"/>
</dbReference>
<reference evidence="13" key="2">
    <citation type="journal article" date="2008" name="Genome Biol.">
        <title>Improved genome assembly and evidence-based global gene model set for the chordate Ciona intestinalis: new insight into intron and operon populations.</title>
        <authorList>
            <person name="Satou Y."/>
            <person name="Mineta K."/>
            <person name="Ogasawara M."/>
            <person name="Sasakura Y."/>
            <person name="Shoguchi E."/>
            <person name="Ueno K."/>
            <person name="Yamada L."/>
            <person name="Matsumoto J."/>
            <person name="Wasserscheid J."/>
            <person name="Dewar K."/>
            <person name="Wiley G.B."/>
            <person name="Macmil S.L."/>
            <person name="Roe B.A."/>
            <person name="Zeller R.W."/>
            <person name="Hastings K.E."/>
            <person name="Lemaire P."/>
            <person name="Lindquist E."/>
            <person name="Endo T."/>
            <person name="Hotta K."/>
            <person name="Inaba K."/>
        </authorList>
    </citation>
    <scope>NUCLEOTIDE SEQUENCE [LARGE SCALE GENOMIC DNA]</scope>
    <source>
        <strain evidence="13">wild type</strain>
    </source>
</reference>
<dbReference type="Pfam" id="PF12783">
    <property type="entry name" value="Sec7-like_HUS"/>
    <property type="match status" value="1"/>
</dbReference>
<accession>F6UE33</accession>
<name>F6UE33_CIOIN</name>
<dbReference type="GeneTree" id="ENSGT00940000168468"/>
<dbReference type="InterPro" id="IPR032691">
    <property type="entry name" value="Mon2/Sec7/BIG1-like_HUS"/>
</dbReference>
<feature type="region of interest" description="Disordered" evidence="11">
    <location>
        <begin position="584"/>
        <end position="630"/>
    </location>
</feature>
<dbReference type="GO" id="GO:0032012">
    <property type="term" value="P:regulation of ARF protein signal transduction"/>
    <property type="evidence" value="ECO:0007669"/>
    <property type="project" value="InterPro"/>
</dbReference>
<dbReference type="Gene3D" id="1.25.10.10">
    <property type="entry name" value="Leucine-rich Repeat Variant"/>
    <property type="match status" value="1"/>
</dbReference>
<evidence type="ECO:0000259" key="12">
    <source>
        <dbReference type="PROSITE" id="PS50190"/>
    </source>
</evidence>
<dbReference type="FunFam" id="1.10.220.20:FF:000002">
    <property type="entry name" value="Brefeldin A-inhibited guanine nucleotide-exchange protein 1"/>
    <property type="match status" value="1"/>
</dbReference>
<evidence type="ECO:0000256" key="9">
    <source>
        <dbReference type="ARBA" id="ARBA00023034"/>
    </source>
</evidence>
<reference evidence="14" key="1">
    <citation type="journal article" date="2002" name="Science">
        <title>The draft genome of Ciona intestinalis: insights into chordate and vertebrate origins.</title>
        <authorList>
            <person name="Dehal P."/>
            <person name="Satou Y."/>
            <person name="Campbell R.K."/>
            <person name="Chapman J."/>
            <person name="Degnan B."/>
            <person name="De Tomaso A."/>
            <person name="Davidson B."/>
            <person name="Di Gregorio A."/>
            <person name="Gelpke M."/>
            <person name="Goodstein D.M."/>
            <person name="Harafuji N."/>
            <person name="Hastings K.E."/>
            <person name="Ho I."/>
            <person name="Hotta K."/>
            <person name="Huang W."/>
            <person name="Kawashima T."/>
            <person name="Lemaire P."/>
            <person name="Martinez D."/>
            <person name="Meinertzhagen I.A."/>
            <person name="Necula S."/>
            <person name="Nonaka M."/>
            <person name="Putnam N."/>
            <person name="Rash S."/>
            <person name="Saiga H."/>
            <person name="Satake M."/>
            <person name="Terry A."/>
            <person name="Yamada L."/>
            <person name="Wang H.G."/>
            <person name="Awazu S."/>
            <person name="Azumi K."/>
            <person name="Boore J."/>
            <person name="Branno M."/>
            <person name="Chin-Bow S."/>
            <person name="DeSantis R."/>
            <person name="Doyle S."/>
            <person name="Francino P."/>
            <person name="Keys D.N."/>
            <person name="Haga S."/>
            <person name="Hayashi H."/>
            <person name="Hino K."/>
            <person name="Imai K.S."/>
            <person name="Inaba K."/>
            <person name="Kano S."/>
            <person name="Kobayashi K."/>
            <person name="Kobayashi M."/>
            <person name="Lee B.I."/>
            <person name="Makabe K.W."/>
            <person name="Manohar C."/>
            <person name="Matassi G."/>
            <person name="Medina M."/>
            <person name="Mochizuki Y."/>
            <person name="Mount S."/>
            <person name="Morishita T."/>
            <person name="Miura S."/>
            <person name="Nakayama A."/>
            <person name="Nishizaka S."/>
            <person name="Nomoto H."/>
            <person name="Ohta F."/>
            <person name="Oishi K."/>
            <person name="Rigoutsos I."/>
            <person name="Sano M."/>
            <person name="Sasaki A."/>
            <person name="Sasakura Y."/>
            <person name="Shoguchi E."/>
            <person name="Shin-i T."/>
            <person name="Spagnuolo A."/>
            <person name="Stainier D."/>
            <person name="Suzuki M.M."/>
            <person name="Tassy O."/>
            <person name="Takatori N."/>
            <person name="Tokuoka M."/>
            <person name="Yagi K."/>
            <person name="Yoshizaki F."/>
            <person name="Wada S."/>
            <person name="Zhang C."/>
            <person name="Hyatt P.D."/>
            <person name="Larimer F."/>
            <person name="Detter C."/>
            <person name="Doggett N."/>
            <person name="Glavina T."/>
            <person name="Hawkins T."/>
            <person name="Richardson P."/>
            <person name="Lucas S."/>
            <person name="Kohara Y."/>
            <person name="Levine M."/>
            <person name="Satoh N."/>
            <person name="Rokhsar D.S."/>
        </authorList>
    </citation>
    <scope>NUCLEOTIDE SEQUENCE [LARGE SCALE GENOMIC DNA]</scope>
</reference>
<keyword evidence="9" id="KW-0333">Golgi apparatus</keyword>
<dbReference type="FunFam" id="1.25.10.10:FF:000143">
    <property type="entry name" value="ADP-ribosylation factor guanine nucleotide-exchange factor 2 (brefeldin A-inhibited)"/>
    <property type="match status" value="1"/>
</dbReference>
<evidence type="ECO:0000313" key="14">
    <source>
        <dbReference type="Proteomes" id="UP000008144"/>
    </source>
</evidence>
<dbReference type="GO" id="GO:0005085">
    <property type="term" value="F:guanyl-nucleotide exchange factor activity"/>
    <property type="evidence" value="ECO:0000318"/>
    <property type="project" value="GO_Central"/>
</dbReference>
<evidence type="ECO:0000256" key="2">
    <source>
        <dbReference type="ARBA" id="ARBA00004556"/>
    </source>
</evidence>
<dbReference type="InterPro" id="IPR000904">
    <property type="entry name" value="Sec7_dom"/>
</dbReference>
<evidence type="ECO:0000256" key="6">
    <source>
        <dbReference type="ARBA" id="ARBA00022553"/>
    </source>
</evidence>
<dbReference type="FunCoup" id="F6UE33">
    <property type="interactions" value="991"/>
</dbReference>
<keyword evidence="6" id="KW-0597">Phosphoprotein</keyword>
<organism evidence="13 14">
    <name type="scientific">Ciona intestinalis</name>
    <name type="common">Transparent sea squirt</name>
    <name type="synonym">Ascidia intestinalis</name>
    <dbReference type="NCBI Taxonomy" id="7719"/>
    <lineage>
        <taxon>Eukaryota</taxon>
        <taxon>Metazoa</taxon>
        <taxon>Chordata</taxon>
        <taxon>Tunicata</taxon>
        <taxon>Ascidiacea</taxon>
        <taxon>Phlebobranchia</taxon>
        <taxon>Cionidae</taxon>
        <taxon>Ciona</taxon>
    </lineage>
</organism>
<dbReference type="Proteomes" id="UP000008144">
    <property type="component" value="Chromosome 1"/>
</dbReference>
<evidence type="ECO:0000256" key="11">
    <source>
        <dbReference type="SAM" id="MobiDB-lite"/>
    </source>
</evidence>
<dbReference type="InterPro" id="IPR023394">
    <property type="entry name" value="Sec7_C_sf"/>
</dbReference>
<evidence type="ECO:0000256" key="5">
    <source>
        <dbReference type="ARBA" id="ARBA00022490"/>
    </source>
</evidence>
<reference evidence="13" key="4">
    <citation type="submission" date="2025-09" db="UniProtKB">
        <authorList>
            <consortium name="Ensembl"/>
        </authorList>
    </citation>
    <scope>IDENTIFICATION</scope>
</reference>
<dbReference type="PANTHER" id="PTHR10663:SF375">
    <property type="entry name" value="LD29171P"/>
    <property type="match status" value="1"/>
</dbReference>
<dbReference type="Ensembl" id="ENSCINT00000005509.3">
    <property type="protein sequence ID" value="ENSCINP00000005509.3"/>
    <property type="gene ID" value="ENSCING00000002700.3"/>
</dbReference>
<dbReference type="Pfam" id="PF09324">
    <property type="entry name" value="Sec7-like_HDS"/>
    <property type="match status" value="1"/>
</dbReference>
<evidence type="ECO:0000256" key="8">
    <source>
        <dbReference type="ARBA" id="ARBA00022927"/>
    </source>
</evidence>
<dbReference type="InterPro" id="IPR016024">
    <property type="entry name" value="ARM-type_fold"/>
</dbReference>
<dbReference type="GO" id="GO:0005794">
    <property type="term" value="C:Golgi apparatus"/>
    <property type="evidence" value="ECO:0007669"/>
    <property type="project" value="UniProtKB-SubCell"/>
</dbReference>
<dbReference type="Gene3D" id="1.10.220.20">
    <property type="match status" value="1"/>
</dbReference>
<comment type="subcellular location">
    <subcellularLocation>
        <location evidence="2">Cytoplasm</location>
        <location evidence="2">Perinuclear region</location>
    </subcellularLocation>
    <subcellularLocation>
        <location evidence="3">Golgi apparatus</location>
        <location evidence="3">trans-Golgi network</location>
    </subcellularLocation>
    <subcellularLocation>
        <location evidence="1">Membrane</location>
    </subcellularLocation>
</comment>
<dbReference type="InParanoid" id="F6UE33"/>
<reference evidence="13" key="3">
    <citation type="submission" date="2025-08" db="UniProtKB">
        <authorList>
            <consortium name="Ensembl"/>
        </authorList>
    </citation>
    <scope>IDENTIFICATION</scope>
</reference>
<evidence type="ECO:0000256" key="7">
    <source>
        <dbReference type="ARBA" id="ARBA00022658"/>
    </source>
</evidence>
<evidence type="ECO:0000256" key="10">
    <source>
        <dbReference type="ARBA" id="ARBA00023136"/>
    </source>
</evidence>
<keyword evidence="7" id="KW-0344">Guanine-nucleotide releasing factor</keyword>
<evidence type="ECO:0000256" key="1">
    <source>
        <dbReference type="ARBA" id="ARBA00004370"/>
    </source>
</evidence>
<dbReference type="PROSITE" id="PS50190">
    <property type="entry name" value="SEC7"/>
    <property type="match status" value="1"/>
</dbReference>
<dbReference type="GO" id="GO:0016020">
    <property type="term" value="C:membrane"/>
    <property type="evidence" value="ECO:0007669"/>
    <property type="project" value="UniProtKB-SubCell"/>
</dbReference>
<dbReference type="OMA" id="EVMCAYI"/>
<feature type="domain" description="SEC7" evidence="12">
    <location>
        <begin position="633"/>
        <end position="822"/>
    </location>
</feature>
<dbReference type="HOGENOM" id="CLU_000691_1_0_1"/>
<evidence type="ECO:0000256" key="3">
    <source>
        <dbReference type="ARBA" id="ARBA00004601"/>
    </source>
</evidence>
<dbReference type="SUPFAM" id="SSF48425">
    <property type="entry name" value="Sec7 domain"/>
    <property type="match status" value="1"/>
</dbReference>
<dbReference type="Pfam" id="PF01369">
    <property type="entry name" value="Sec7"/>
    <property type="match status" value="1"/>
</dbReference>
<sequence>MQQSKQTRSMFLTRALERILADKELKRSQNSQLKKACRLALDEIKQDLEHDSPGDGPPKSPFTIIEADRYFLVFEMACKSKSPSIVTAALDCLQQKMIVYGILVGNAPDSSVPGKRLIDRVIDAICQCFNGIQTDEHVQLQIIKVLLTAVTSNNCEIHEGTLLQAVRTCYNIYLASRNMVNQTTARATLTQMLNVIFSRMEAQALQEEKETEQQFWSKRPYTYRIECAYTIIYFVFIDDAPESDQHHTSMIADHTNGIMTSQKGEENGATESEDGAFQVVNGVAESSDDSASLVVEEIVSNIVDFVVAQNEEEEEAEFDQLVNQPSSFPASMSSRLSVTSSDATSSYNDDLLKRSVNFSHVLQKDAFLVFRSFCKLSMKLLSDGPPDPKSHELRSKILSLHLLHSILQSAGPVFKDNDMFINAIKQYLCVALSKNGVSSVPDVFHLSLEIFVKLLENFKTHLKVQIQVFFKEIFLNILESSSSSFQHKWMVLETLLKICSDAQCMVDIYVNYDCDINAANVFHQLVTLLCKIAQVSHNHVGITPAQEHMMRKKSLECLVMITKSMVDWSSELYINPHSMSHLGKEHLPESGNPGNLSITSSVSNMDSTHSLNSDTSDHLLNSAPGGAADNPETLEVMKQQKDILEQGILMFNRKPSKGIAFLQAQGMIGNTANDVAEFLHSETRLNPSEIGDYIGEHDKWNKEVMYSYIDNLDFSSLDFVTAIRRFLEGFRLPGEAQKIDRLMEKFASRYCDCNPHGTIFASADAAYVLGYSVIMLTTDLHSSQVKRKMTKEDYIRMNRGINDSKDLPSEYLENIYDQIKKKEISIKPTRSDNKVSTLKGIAPAAQRLREMQDMASTAKALMEAASHVEAEFICTTHYEHVRPMFKLCWRSLMVAFSMGLQDFEDKQVTSLCLDGMRYAVRVACIFGLSLERDTFIQALSRFSLLQANAGIRELKLKNIEAIKTLISIAYTDGNYLQESWHEILKCISHLELLQLIGSGVRDQATTAMKRSAGIMDNNPSFQIHVLSFFFSVLTKTFGMEQRKLATIQESMGETSSQSFVVAVDRIFTGSTRLDGDAIVDFVQWLSKVSLSELCNPSHPRMFSLQKIVEISYYNMGRIRIQWSRIWAILGEHFNAVGCSDDEGVAFFAVDSLRQLSTKFLEKGELPGFSFQKDFLRPFEHIMKHNPTLMIQDMVVRCIAQMVSSQASNIKSGWKNIFTVFTIAASHQDESIVELAFETTANIINETFQFYFSSIIHCFQDAVSALREFSCSAFPDTSMEAIRLIRQCADYVALKPELFEDLIGDEAPASRTGERVWVRGWFPILFELSCIISRCKLDVRTRGLTVMFEIMKTHGHTFTENWWNDLFQIIFRIFDQMKIPEQQIEKSDWFATTCNHALFAICDVFTQYYDILAPTLLPDVYNQLLWCVEKENEQLARSGVNCFENLILSNGEKFTDEVWQLSCSTMQKVFKMVSPNNILEWKQKDGGFTQLYLKLCTFSLMCIYMNVHIQCRSNEPKSTIDLTLINTGRDELFKLQLSCVLTSELIECVDRILFFPNTTKHDDEANIRIAQDHTCDITTEVRNPDEMFSRLNEEQLLVMVRCLHESHVLAKRFNSDNEQRTNLWKAGFKGKSKPNLIKQETTSLACALRILFRLALAENCDEKITTVLVRTCQIALKYFALITSESHRDSWTPILLIILTRMLRMGRDKFTLLSSDLHTPLCDLLLHEIKPEVRFLLRRYFVRCNEQSNFTWLGEEISTNHDGKHPAL</sequence>
<evidence type="ECO:0000313" key="13">
    <source>
        <dbReference type="Ensembl" id="ENSCINP00000005509.3"/>
    </source>
</evidence>
<proteinExistence type="predicted"/>
<dbReference type="Pfam" id="PF20252">
    <property type="entry name" value="BIG2_C"/>
    <property type="match status" value="1"/>
</dbReference>
<dbReference type="SUPFAM" id="SSF48371">
    <property type="entry name" value="ARM repeat"/>
    <property type="match status" value="1"/>
</dbReference>
<dbReference type="InterPro" id="IPR011989">
    <property type="entry name" value="ARM-like"/>
</dbReference>
<dbReference type="Pfam" id="PF16213">
    <property type="entry name" value="DCB"/>
    <property type="match status" value="1"/>
</dbReference>
<protein>
    <recommendedName>
        <fullName evidence="12">SEC7 domain-containing protein</fullName>
    </recommendedName>
</protein>
<dbReference type="InterPro" id="IPR015403">
    <property type="entry name" value="Mon2/Sec7/BIG1-like_HDS"/>
</dbReference>
<dbReference type="PANTHER" id="PTHR10663">
    <property type="entry name" value="GUANYL-NUCLEOTIDE EXCHANGE FACTOR"/>
    <property type="match status" value="1"/>
</dbReference>
<dbReference type="FunFam" id="1.10.1000.11:FF:000003">
    <property type="entry name" value="Brefeldin A-inhibited guanine nucleotide-exchange protein 1"/>
    <property type="match status" value="1"/>
</dbReference>
<dbReference type="GO" id="GO:0015031">
    <property type="term" value="P:protein transport"/>
    <property type="evidence" value="ECO:0007669"/>
    <property type="project" value="UniProtKB-KW"/>
</dbReference>
<evidence type="ECO:0000256" key="4">
    <source>
        <dbReference type="ARBA" id="ARBA00022448"/>
    </source>
</evidence>
<dbReference type="EMBL" id="EAAA01000002">
    <property type="status" value="NOT_ANNOTATED_CDS"/>
    <property type="molecule type" value="Genomic_DNA"/>
</dbReference>
<dbReference type="SMART" id="SM00222">
    <property type="entry name" value="Sec7"/>
    <property type="match status" value="1"/>
</dbReference>
<keyword evidence="14" id="KW-1185">Reference proteome</keyword>
<keyword evidence="5" id="KW-0963">Cytoplasm</keyword>
<keyword evidence="10" id="KW-0472">Membrane</keyword>
<dbReference type="STRING" id="7719.ENSCINP00000005509"/>
<dbReference type="GO" id="GO:0048471">
    <property type="term" value="C:perinuclear region of cytoplasm"/>
    <property type="evidence" value="ECO:0007669"/>
    <property type="project" value="UniProtKB-SubCell"/>
</dbReference>
<dbReference type="CDD" id="cd00171">
    <property type="entry name" value="Sec7"/>
    <property type="match status" value="1"/>
</dbReference>
<dbReference type="InterPro" id="IPR032629">
    <property type="entry name" value="DCB_dom"/>
</dbReference>